<keyword evidence="1" id="KW-0812">Transmembrane</keyword>
<accession>S4H0C5</accession>
<dbReference type="SUPFAM" id="SSF52833">
    <property type="entry name" value="Thioredoxin-like"/>
    <property type="match status" value="1"/>
</dbReference>
<reference evidence="3 4" key="1">
    <citation type="submission" date="2013-06" db="EMBL/GenBank/DDBJ databases">
        <authorList>
            <person name="Weinstock G."/>
            <person name="Sodergren E."/>
            <person name="Lobos E.A."/>
            <person name="Fulton L."/>
            <person name="Fulton R."/>
            <person name="Courtney L."/>
            <person name="Fronick C."/>
            <person name="O'Laughlin M."/>
            <person name="Godfrey J."/>
            <person name="Wilson R.M."/>
            <person name="Miner T."/>
            <person name="Farmer C."/>
            <person name="Delehaunty K."/>
            <person name="Cordes M."/>
            <person name="Minx P."/>
            <person name="Tomlinson C."/>
            <person name="Chen J."/>
            <person name="Wollam A."/>
            <person name="Pepin K.H."/>
            <person name="Bhonagiri V."/>
            <person name="Zhang X."/>
            <person name="Warren W."/>
            <person name="Mitreva M."/>
            <person name="Mardis E.R."/>
            <person name="Wilson R.K."/>
        </authorList>
    </citation>
    <scope>NUCLEOTIDE SEQUENCE [LARGE SCALE GENOMIC DNA]</scope>
    <source>
        <strain evidence="3 4">JCP7719</strain>
    </source>
</reference>
<sequence>MLFVKIRGRIGMPNSSKSAQNQSNQNLQARKAKELRQQTIVGIVVVVILIGMIAAIGITALNATNAQNQKNAEQAQQARRAVKKLTSSQKPKYANEQGGILISKSGYNTTAPNAPTIAVYADPLCPGCGNFNRDSDQMLIAMMKAGQINLEIHPMSFLDRISSDHYSTRVTGAIAYISSNDDNPSHLLQFINNIFAEDFQPEEGDNYKPVSNEKLIEQAINAGVSEEVANKAFNRNYLDWQNAINADTPNRKALWNVSGANKGAMTTPTTTINGKLLDMVAVSKNKLSTPDAILKSIGLDKSKVGVAGVMPKVTDKDQPNPLD</sequence>
<dbReference type="HOGENOM" id="CLU_000288_47_3_11"/>
<dbReference type="InterPro" id="IPR036249">
    <property type="entry name" value="Thioredoxin-like_sf"/>
</dbReference>
<feature type="domain" description="Thioredoxin-like fold" evidence="2">
    <location>
        <begin position="112"/>
        <end position="278"/>
    </location>
</feature>
<dbReference type="Pfam" id="PF13462">
    <property type="entry name" value="Thioredoxin_4"/>
    <property type="match status" value="1"/>
</dbReference>
<evidence type="ECO:0000313" key="3">
    <source>
        <dbReference type="EMBL" id="EPI51853.1"/>
    </source>
</evidence>
<dbReference type="Gene3D" id="3.40.30.10">
    <property type="entry name" value="Glutaredoxin"/>
    <property type="match status" value="1"/>
</dbReference>
<dbReference type="PATRIC" id="fig|1261061.4.peg.141"/>
<keyword evidence="1" id="KW-1133">Transmembrane helix</keyword>
<dbReference type="Proteomes" id="UP000014601">
    <property type="component" value="Unassembled WGS sequence"/>
</dbReference>
<name>S4H0C5_9BIFI</name>
<keyword evidence="1" id="KW-0472">Membrane</keyword>
<protein>
    <recommendedName>
        <fullName evidence="2">Thioredoxin-like fold domain-containing protein</fullName>
    </recommendedName>
</protein>
<dbReference type="AlphaFoldDB" id="S4H0C5"/>
<feature type="transmembrane region" description="Helical" evidence="1">
    <location>
        <begin position="40"/>
        <end position="61"/>
    </location>
</feature>
<evidence type="ECO:0000256" key="1">
    <source>
        <dbReference type="SAM" id="Phobius"/>
    </source>
</evidence>
<organism evidence="3 4">
    <name type="scientific">Gardnerella pickettii JCP7719</name>
    <dbReference type="NCBI Taxonomy" id="1261061"/>
    <lineage>
        <taxon>Bacteria</taxon>
        <taxon>Bacillati</taxon>
        <taxon>Actinomycetota</taxon>
        <taxon>Actinomycetes</taxon>
        <taxon>Bifidobacteriales</taxon>
        <taxon>Bifidobacteriaceae</taxon>
        <taxon>Gardnerella</taxon>
        <taxon>Gardnerella pickettii</taxon>
    </lineage>
</organism>
<dbReference type="InterPro" id="IPR012336">
    <property type="entry name" value="Thioredoxin-like_fold"/>
</dbReference>
<gene>
    <name evidence="3" type="ORF">HMPREF1576_00164</name>
</gene>
<evidence type="ECO:0000313" key="4">
    <source>
        <dbReference type="Proteomes" id="UP000014601"/>
    </source>
</evidence>
<dbReference type="EMBL" id="ATJO01000011">
    <property type="protein sequence ID" value="EPI51853.1"/>
    <property type="molecule type" value="Genomic_DNA"/>
</dbReference>
<evidence type="ECO:0000259" key="2">
    <source>
        <dbReference type="Pfam" id="PF13462"/>
    </source>
</evidence>
<comment type="caution">
    <text evidence="3">The sequence shown here is derived from an EMBL/GenBank/DDBJ whole genome shotgun (WGS) entry which is preliminary data.</text>
</comment>
<proteinExistence type="predicted"/>